<evidence type="ECO:0000256" key="9">
    <source>
        <dbReference type="ARBA" id="ARBA00022962"/>
    </source>
</evidence>
<dbReference type="Proteomes" id="UP000502415">
    <property type="component" value="Chromosome"/>
</dbReference>
<dbReference type="SUPFAM" id="SSF52540">
    <property type="entry name" value="P-loop containing nucleoside triphosphate hydrolases"/>
    <property type="match status" value="1"/>
</dbReference>
<evidence type="ECO:0000313" key="12">
    <source>
        <dbReference type="EMBL" id="QJD99419.1"/>
    </source>
</evidence>
<organism evidence="12 13">
    <name type="scientific">Massilia forsythiae</name>
    <dbReference type="NCBI Taxonomy" id="2728020"/>
    <lineage>
        <taxon>Bacteria</taxon>
        <taxon>Pseudomonadati</taxon>
        <taxon>Pseudomonadota</taxon>
        <taxon>Betaproteobacteria</taxon>
        <taxon>Burkholderiales</taxon>
        <taxon>Oxalobacteraceae</taxon>
        <taxon>Telluria group</taxon>
        <taxon>Massilia</taxon>
    </lineage>
</organism>
<feature type="domain" description="CobQ/CobB/MinD/ParA nucleotide binding" evidence="10">
    <location>
        <begin position="11"/>
        <end position="181"/>
    </location>
</feature>
<evidence type="ECO:0000259" key="11">
    <source>
        <dbReference type="Pfam" id="PF07685"/>
    </source>
</evidence>
<comment type="cofactor">
    <cofactor evidence="1">
        <name>Mg(2+)</name>
        <dbReference type="ChEBI" id="CHEBI:18420"/>
    </cofactor>
</comment>
<dbReference type="PANTHER" id="PTHR43873">
    <property type="entry name" value="COBYRINATE A,C-DIAMIDE SYNTHASE"/>
    <property type="match status" value="1"/>
</dbReference>
<dbReference type="GO" id="GO:0042242">
    <property type="term" value="F:cobyrinic acid a,c-diamide synthase activity"/>
    <property type="evidence" value="ECO:0007669"/>
    <property type="project" value="InterPro"/>
</dbReference>
<evidence type="ECO:0000256" key="3">
    <source>
        <dbReference type="ARBA" id="ARBA00006205"/>
    </source>
</evidence>
<evidence type="ECO:0000256" key="1">
    <source>
        <dbReference type="ARBA" id="ARBA00001946"/>
    </source>
</evidence>
<keyword evidence="6" id="KW-0547">Nucleotide-binding</keyword>
<feature type="domain" description="CobB/CobQ-like glutamine amidotransferase" evidence="11">
    <location>
        <begin position="243"/>
        <end position="425"/>
    </location>
</feature>
<dbReference type="PROSITE" id="PS51274">
    <property type="entry name" value="GATASE_COBBQ"/>
    <property type="match status" value="1"/>
</dbReference>
<dbReference type="NCBIfam" id="TIGR00379">
    <property type="entry name" value="cobB"/>
    <property type="match status" value="1"/>
</dbReference>
<dbReference type="EMBL" id="CP051685">
    <property type="protein sequence ID" value="QJD99419.1"/>
    <property type="molecule type" value="Genomic_DNA"/>
</dbReference>
<dbReference type="Gene3D" id="3.40.50.880">
    <property type="match status" value="1"/>
</dbReference>
<dbReference type="NCBIfam" id="NF002204">
    <property type="entry name" value="PRK01077.1"/>
    <property type="match status" value="1"/>
</dbReference>
<keyword evidence="8" id="KW-0460">Magnesium</keyword>
<dbReference type="InterPro" id="IPR029062">
    <property type="entry name" value="Class_I_gatase-like"/>
</dbReference>
<reference evidence="12 13" key="1">
    <citation type="submission" date="2020-04" db="EMBL/GenBank/DDBJ databases">
        <title>Genome sequencing of novel species.</title>
        <authorList>
            <person name="Heo J."/>
            <person name="Kim S.-J."/>
            <person name="Kim J.-S."/>
            <person name="Hong S.-B."/>
            <person name="Kwon S.-W."/>
        </authorList>
    </citation>
    <scope>NUCLEOTIDE SEQUENCE [LARGE SCALE GENOMIC DNA]</scope>
    <source>
        <strain evidence="12 13">GN2-R2</strain>
    </source>
</reference>
<dbReference type="Pfam" id="PF07685">
    <property type="entry name" value="GATase_3"/>
    <property type="match status" value="1"/>
</dbReference>
<keyword evidence="5" id="KW-0436">Ligase</keyword>
<keyword evidence="9" id="KW-0315">Glutamine amidotransferase</keyword>
<dbReference type="Gene3D" id="3.40.50.300">
    <property type="entry name" value="P-loop containing nucleotide triphosphate hydrolases"/>
    <property type="match status" value="2"/>
</dbReference>
<evidence type="ECO:0000313" key="13">
    <source>
        <dbReference type="Proteomes" id="UP000502415"/>
    </source>
</evidence>
<dbReference type="PANTHER" id="PTHR43873:SF1">
    <property type="entry name" value="COBYRINATE A,C-DIAMIDE SYNTHASE"/>
    <property type="match status" value="1"/>
</dbReference>
<proteinExistence type="inferred from homology"/>
<comment type="similarity">
    <text evidence="3">Belongs to the CobB/CobQ family. CobQ subfamily.</text>
</comment>
<dbReference type="GO" id="GO:0005524">
    <property type="term" value="F:ATP binding"/>
    <property type="evidence" value="ECO:0007669"/>
    <property type="project" value="UniProtKB-KW"/>
</dbReference>
<keyword evidence="4" id="KW-0169">Cobalamin biosynthesis</keyword>
<evidence type="ECO:0000256" key="5">
    <source>
        <dbReference type="ARBA" id="ARBA00022598"/>
    </source>
</evidence>
<comment type="pathway">
    <text evidence="2">Cofactor biosynthesis; adenosylcobalamin biosynthesis.</text>
</comment>
<dbReference type="InterPro" id="IPR027417">
    <property type="entry name" value="P-loop_NTPase"/>
</dbReference>
<keyword evidence="13" id="KW-1185">Reference proteome</keyword>
<accession>A0A7Z2VV12</accession>
<dbReference type="CDD" id="cd03130">
    <property type="entry name" value="GATase1_CobB"/>
    <property type="match status" value="1"/>
</dbReference>
<evidence type="ECO:0000259" key="10">
    <source>
        <dbReference type="Pfam" id="PF01656"/>
    </source>
</evidence>
<dbReference type="RefSeq" id="WP_169434314.1">
    <property type="nucleotide sequence ID" value="NZ_CP051685.1"/>
</dbReference>
<keyword evidence="7" id="KW-0067">ATP-binding</keyword>
<evidence type="ECO:0000256" key="4">
    <source>
        <dbReference type="ARBA" id="ARBA00022573"/>
    </source>
</evidence>
<dbReference type="AlphaFoldDB" id="A0A7Z2VV12"/>
<evidence type="ECO:0000256" key="6">
    <source>
        <dbReference type="ARBA" id="ARBA00022741"/>
    </source>
</evidence>
<protein>
    <submittedName>
        <fullName evidence="12">Cobyrinate a,c-diamide synthase</fullName>
    </submittedName>
</protein>
<evidence type="ECO:0000256" key="2">
    <source>
        <dbReference type="ARBA" id="ARBA00004953"/>
    </source>
</evidence>
<dbReference type="InterPro" id="IPR002586">
    <property type="entry name" value="CobQ/CobB/MinD/ParA_Nub-bd_dom"/>
</dbReference>
<evidence type="ECO:0000256" key="7">
    <source>
        <dbReference type="ARBA" id="ARBA00022840"/>
    </source>
</evidence>
<dbReference type="SUPFAM" id="SSF52317">
    <property type="entry name" value="Class I glutamine amidotransferase-like"/>
    <property type="match status" value="1"/>
</dbReference>
<dbReference type="GO" id="GO:0009236">
    <property type="term" value="P:cobalamin biosynthetic process"/>
    <property type="evidence" value="ECO:0007669"/>
    <property type="project" value="UniProtKB-KW"/>
</dbReference>
<dbReference type="Pfam" id="PF01656">
    <property type="entry name" value="CbiA"/>
    <property type="match status" value="1"/>
</dbReference>
<gene>
    <name evidence="12" type="ORF">HH212_04755</name>
</gene>
<name>A0A7Z2VV12_9BURK</name>
<dbReference type="InterPro" id="IPR004484">
    <property type="entry name" value="CbiA/CobB_synth"/>
</dbReference>
<sequence length="438" mass="46206">MRDKQGARMVLVAAVASGQGKTTVTAALARRLRRTGQRVRVFKCGPDFIDPMLLERASGAPVHTLDLWMVGLEQCRQRLEQAAREADVVLVEGVMGLYDGKPSAADLSREFDIPVLAVIDASAMAQTAGALVLGLRDYGPVRMAGVVANRVASAGHAAMVAASLRDIPLLGTLVKQQRRLPERHLGLVVPDEVDGIDAILDELADQLQLDEGAWNALTPQLPAPAPAALEPLAVTPPLLAGKTVAIARDAAFCFLYPANLDVLRELGAALLFFSPLADQPVPDAADIVWLPGGYPELHCPLLSRARQWCESIRAAHAAGRPILAECGGMMAVAESITDKDGQTWPMAGLLPGQVAMQQRLAGLGAQGLQTGAGQLRGHTFHYSRLDTAIEAQAHTVKHPSGATGEAVYRTGSLTASYFHAFFASNPAAAAGLLCGDAP</sequence>
<dbReference type="KEGG" id="mfy:HH212_04755"/>
<evidence type="ECO:0000256" key="8">
    <source>
        <dbReference type="ARBA" id="ARBA00022842"/>
    </source>
</evidence>
<dbReference type="InterPro" id="IPR011698">
    <property type="entry name" value="GATase_3"/>
</dbReference>